<sequence>MTVKQWRCQSILLCLILIGSLPLAGCQNDSPAAKLDDYLARLARSLEQATPTTDIDWTLWQYPSRTARWVEPEAIRLNFLAILSIQHCHTLTQRIAERNSALGKVMAITQQAIYERQLLPELSACLNHPETTSLELQENLQQWIHVKQAQLPLTYWNALYSSSEIQHHFSLATPPLSAHPPSLTPTLEALNFLITFSQQRDTPIDDLRILTFKLNQHLQKLQQRATGGELIRASVLANTMLKAANRVMAKVDAQQICPQRRPTPQSRILSQVLQKYYLQQIQPYLALLNQQLVQWQTTHQRLLSTLPSEQIPPAMKQFFARTIAENSGLHATLKQQTTRHIAYWKQILEQCAIPVSALQTDPI</sequence>
<organism evidence="2 3">
    <name type="scientific">Zooshikella ganghwensis</name>
    <dbReference type="NCBI Taxonomy" id="202772"/>
    <lineage>
        <taxon>Bacteria</taxon>
        <taxon>Pseudomonadati</taxon>
        <taxon>Pseudomonadota</taxon>
        <taxon>Gammaproteobacteria</taxon>
        <taxon>Oceanospirillales</taxon>
        <taxon>Zooshikellaceae</taxon>
        <taxon>Zooshikella</taxon>
    </lineage>
</organism>
<dbReference type="Pfam" id="PF11279">
    <property type="entry name" value="DUF3080"/>
    <property type="match status" value="1"/>
</dbReference>
<dbReference type="EMBL" id="NDXW01000001">
    <property type="protein sequence ID" value="RDH43292.1"/>
    <property type="molecule type" value="Genomic_DNA"/>
</dbReference>
<dbReference type="RefSeq" id="WP_094786643.1">
    <property type="nucleotide sequence ID" value="NZ_NDXW01000001.1"/>
</dbReference>
<gene>
    <name evidence="2" type="ORF">B9G39_07475</name>
</gene>
<dbReference type="Proteomes" id="UP000257039">
    <property type="component" value="Unassembled WGS sequence"/>
</dbReference>
<accession>A0A4P9VMY7</accession>
<reference evidence="2 3" key="1">
    <citation type="submission" date="2017-04" db="EMBL/GenBank/DDBJ databases">
        <title>Draft genome sequence of Zooshikella ganghwensis VG4 isolated from Red Sea sediments.</title>
        <authorList>
            <person name="Rehman Z."/>
            <person name="Alam I."/>
            <person name="Kamau A."/>
            <person name="Bajic V."/>
            <person name="Leiknes T."/>
        </authorList>
    </citation>
    <scope>NUCLEOTIDE SEQUENCE [LARGE SCALE GENOMIC DNA]</scope>
    <source>
        <strain evidence="2 3">VG4</strain>
    </source>
</reference>
<keyword evidence="3" id="KW-1185">Reference proteome</keyword>
<proteinExistence type="predicted"/>
<feature type="signal peptide" evidence="1">
    <location>
        <begin position="1"/>
        <end position="24"/>
    </location>
</feature>
<dbReference type="AlphaFoldDB" id="A0A4P9VMY7"/>
<protein>
    <submittedName>
        <fullName evidence="2">DUF3080 family protein</fullName>
    </submittedName>
</protein>
<feature type="chain" id="PRO_5020906866" evidence="1">
    <location>
        <begin position="25"/>
        <end position="363"/>
    </location>
</feature>
<evidence type="ECO:0000256" key="1">
    <source>
        <dbReference type="SAM" id="SignalP"/>
    </source>
</evidence>
<name>A0A4P9VMY7_9GAMM</name>
<evidence type="ECO:0000313" key="2">
    <source>
        <dbReference type="EMBL" id="RDH43292.1"/>
    </source>
</evidence>
<comment type="caution">
    <text evidence="2">The sequence shown here is derived from an EMBL/GenBank/DDBJ whole genome shotgun (WGS) entry which is preliminary data.</text>
</comment>
<evidence type="ECO:0000313" key="3">
    <source>
        <dbReference type="Proteomes" id="UP000257039"/>
    </source>
</evidence>
<dbReference type="InterPro" id="IPR021431">
    <property type="entry name" value="DUF3080"/>
</dbReference>
<keyword evidence="1" id="KW-0732">Signal</keyword>